<dbReference type="SUPFAM" id="SSF54695">
    <property type="entry name" value="POZ domain"/>
    <property type="match status" value="2"/>
</dbReference>
<accession>A0ABM0LXI6</accession>
<feature type="domain" description="BTB" evidence="2">
    <location>
        <begin position="651"/>
        <end position="718"/>
    </location>
</feature>
<dbReference type="PANTHER" id="PTHR24413">
    <property type="entry name" value="SPECKLE-TYPE POZ PROTEIN"/>
    <property type="match status" value="1"/>
</dbReference>
<dbReference type="GeneID" id="100370394"/>
<dbReference type="Pfam" id="PF00651">
    <property type="entry name" value="BTB"/>
    <property type="match status" value="2"/>
</dbReference>
<evidence type="ECO:0000259" key="2">
    <source>
        <dbReference type="PROSITE" id="PS50097"/>
    </source>
</evidence>
<sequence>MAEMENIHGSWKVADVKTLSAVADGLESSGLQGTDLTFDDSGEVTWKVPHNSETIPSFVTNFEIYEYISGDPPILKLVGTTTGDVMEFKVSSRPDGMLVLNYENCFILSCEKLSPSDQIGDMPFSFLNAFEHGYFSDLTIEADNGKEYKVHKTILQVSCPSMDWQRAPPPLTGLQTDVLHAVLYYLYAECLPKGLSEDTAKLCYRTASKLPGLEKLAELCETFLKNIALKQQIMGLISDMHTCADKIIDIFNGQGGGGDDGISSGSQSFADPAKLCYSFKQALREGAVAGAKFLTLCDLFSRRKGEFSREERHEIIKYARTRLPVFLSQLSRLLEVCRQQFSQHLTPSQRQEIAIYLIPEIETSLDMLSKIVIDARTAIEQVITASNTLEKQKKHKGDALGRTIRNALHMKELVKLRKFHERTTTEFMNLLHKRDNFALLTQNEKVISVVRNMEQIIEEFPQYLKRIDLLASTIEEKLTWKEWKYLFKFGSSRVAWVLNKMTQHKGTLQSVLAPVCDLVHRETFTTAIVQLGILDASVNKKTLSTKDGTQQQSTESSSPSVSTGATSKTSKPTYQTNAVESLSIPPVPGKSKLAKSATELLKSGHLADMRFEIIHQNLPEEPDIVIDHTHGNAAPPMPPSLAATTPHLNSCELDIDMEVYEIKAHRVIIAARCDWFRRALNSGMRESIDKKITVHDANPELFRLFLQFLYSGYLDTSGLSVEQVADMMSLSDRYEVDTLKQLCESTLKRHLDGRYSILYVNISRPIQCKHITGRGNELYYGEPIVGTI</sequence>
<dbReference type="Proteomes" id="UP000694865">
    <property type="component" value="Unplaced"/>
</dbReference>
<evidence type="ECO:0000256" key="1">
    <source>
        <dbReference type="SAM" id="MobiDB-lite"/>
    </source>
</evidence>
<name>A0ABM0LXI6_SACKO</name>
<reference evidence="4" key="1">
    <citation type="submission" date="2025-08" db="UniProtKB">
        <authorList>
            <consortium name="RefSeq"/>
        </authorList>
    </citation>
    <scope>IDENTIFICATION</scope>
    <source>
        <tissue evidence="4">Testes</tissue>
    </source>
</reference>
<dbReference type="Gene3D" id="3.30.710.10">
    <property type="entry name" value="Potassium Channel Kv1.1, Chain A"/>
    <property type="match status" value="2"/>
</dbReference>
<keyword evidence="3" id="KW-1185">Reference proteome</keyword>
<dbReference type="RefSeq" id="XP_006812477.1">
    <property type="nucleotide sequence ID" value="XM_006812414.1"/>
</dbReference>
<dbReference type="SMART" id="SM00225">
    <property type="entry name" value="BTB"/>
    <property type="match status" value="2"/>
</dbReference>
<feature type="compositionally biased region" description="Polar residues" evidence="1">
    <location>
        <begin position="568"/>
        <end position="580"/>
    </location>
</feature>
<dbReference type="InterPro" id="IPR000210">
    <property type="entry name" value="BTB/POZ_dom"/>
</dbReference>
<evidence type="ECO:0000313" key="3">
    <source>
        <dbReference type="Proteomes" id="UP000694865"/>
    </source>
</evidence>
<organism evidence="3 4">
    <name type="scientific">Saccoglossus kowalevskii</name>
    <name type="common">Acorn worm</name>
    <dbReference type="NCBI Taxonomy" id="10224"/>
    <lineage>
        <taxon>Eukaryota</taxon>
        <taxon>Metazoa</taxon>
        <taxon>Hemichordata</taxon>
        <taxon>Enteropneusta</taxon>
        <taxon>Harrimaniidae</taxon>
        <taxon>Saccoglossus</taxon>
    </lineage>
</organism>
<evidence type="ECO:0000313" key="4">
    <source>
        <dbReference type="RefSeq" id="XP_006812477.1"/>
    </source>
</evidence>
<feature type="region of interest" description="Disordered" evidence="1">
    <location>
        <begin position="543"/>
        <end position="590"/>
    </location>
</feature>
<dbReference type="PROSITE" id="PS50097">
    <property type="entry name" value="BTB"/>
    <property type="match status" value="1"/>
</dbReference>
<proteinExistence type="predicted"/>
<protein>
    <submittedName>
        <fullName evidence="4">Uncharacterized protein LOC100370394</fullName>
    </submittedName>
</protein>
<dbReference type="CDD" id="cd18186">
    <property type="entry name" value="BTB_POZ_ZBTB_KLHL-like"/>
    <property type="match status" value="1"/>
</dbReference>
<gene>
    <name evidence="4" type="primary">LOC100370394</name>
</gene>
<feature type="compositionally biased region" description="Low complexity" evidence="1">
    <location>
        <begin position="549"/>
        <end position="567"/>
    </location>
</feature>
<dbReference type="InterPro" id="IPR011333">
    <property type="entry name" value="SKP1/BTB/POZ_sf"/>
</dbReference>